<keyword evidence="8" id="KW-0479">Metal-binding</keyword>
<feature type="chain" id="PRO_5035420738" description="CFEM domain-containing protein" evidence="17">
    <location>
        <begin position="18"/>
        <end position="173"/>
    </location>
</feature>
<dbReference type="Pfam" id="PF05730">
    <property type="entry name" value="CFEM"/>
    <property type="match status" value="1"/>
</dbReference>
<evidence type="ECO:0000256" key="9">
    <source>
        <dbReference type="ARBA" id="ARBA00022729"/>
    </source>
</evidence>
<evidence type="ECO:0000256" key="5">
    <source>
        <dbReference type="ARBA" id="ARBA00022525"/>
    </source>
</evidence>
<proteinExistence type="inferred from homology"/>
<name>A0A8K0PG19_9PEZI</name>
<evidence type="ECO:0000259" key="18">
    <source>
        <dbReference type="PROSITE" id="PS52012"/>
    </source>
</evidence>
<keyword evidence="14" id="KW-0449">Lipoprotein</keyword>
<dbReference type="GO" id="GO:0005576">
    <property type="term" value="C:extracellular region"/>
    <property type="evidence" value="ECO:0007669"/>
    <property type="project" value="UniProtKB-SubCell"/>
</dbReference>
<reference evidence="19" key="1">
    <citation type="submission" date="2021-07" db="EMBL/GenBank/DDBJ databases">
        <title>Elsinoe batatas strain:CRI-CJ2 Genome sequencing and assembly.</title>
        <authorList>
            <person name="Huang L."/>
        </authorList>
    </citation>
    <scope>NUCLEOTIDE SEQUENCE</scope>
    <source>
        <strain evidence="19">CRI-CJ2</strain>
    </source>
</reference>
<dbReference type="EMBL" id="JAESVG020000010">
    <property type="protein sequence ID" value="KAG8624134.1"/>
    <property type="molecule type" value="Genomic_DNA"/>
</dbReference>
<keyword evidence="6" id="KW-0349">Heme</keyword>
<dbReference type="GO" id="GO:0046872">
    <property type="term" value="F:metal ion binding"/>
    <property type="evidence" value="ECO:0007669"/>
    <property type="project" value="UniProtKB-KW"/>
</dbReference>
<keyword evidence="20" id="KW-1185">Reference proteome</keyword>
<dbReference type="AlphaFoldDB" id="A0A8K0PG19"/>
<evidence type="ECO:0000256" key="7">
    <source>
        <dbReference type="ARBA" id="ARBA00022622"/>
    </source>
</evidence>
<keyword evidence="5" id="KW-0964">Secreted</keyword>
<evidence type="ECO:0000256" key="17">
    <source>
        <dbReference type="SAM" id="SignalP"/>
    </source>
</evidence>
<keyword evidence="11" id="KW-0472">Membrane</keyword>
<evidence type="ECO:0000256" key="1">
    <source>
        <dbReference type="ARBA" id="ARBA00004609"/>
    </source>
</evidence>
<evidence type="ECO:0000256" key="6">
    <source>
        <dbReference type="ARBA" id="ARBA00022617"/>
    </source>
</evidence>
<keyword evidence="7" id="KW-0336">GPI-anchor</keyword>
<keyword evidence="12 15" id="KW-1015">Disulfide bond</keyword>
<comment type="subcellular location">
    <subcellularLocation>
        <location evidence="1">Cell membrane</location>
        <topology evidence="1">Lipid-anchor</topology>
        <topology evidence="1">GPI-anchor</topology>
    </subcellularLocation>
    <subcellularLocation>
        <location evidence="2">Secreted</location>
    </subcellularLocation>
</comment>
<comment type="caution">
    <text evidence="15">Lacks conserved residue(s) required for the propagation of feature annotation.</text>
</comment>
<sequence length="173" mass="16250">MRSFIVVLAAFATAVAAQGQGLPPCAGSCVTSDFGGCGGLNVTCICSNKPLIDGLACCVSTACDAQQQQDVINFANALCGSSGVTDLPQSATCASGTRPTGSVVPGSSSASASDATTTGSSASSTGTGSVSPSSTGSAATSAAPSASPTGAASRIEAAVFGVGALVFGALAAL</sequence>
<dbReference type="PANTHER" id="PTHR37928">
    <property type="entry name" value="CFEM DOMAIN PROTEIN (AFU_ORTHOLOGUE AFUA_6G14090)"/>
    <property type="match status" value="1"/>
</dbReference>
<feature type="signal peptide" evidence="17">
    <location>
        <begin position="1"/>
        <end position="17"/>
    </location>
</feature>
<evidence type="ECO:0000313" key="19">
    <source>
        <dbReference type="EMBL" id="KAG8624134.1"/>
    </source>
</evidence>
<accession>A0A8K0PG19</accession>
<dbReference type="PANTHER" id="PTHR37928:SF2">
    <property type="entry name" value="GPI ANCHORED CFEM DOMAIN PROTEIN (AFU_ORTHOLOGUE AFUA_6G10580)"/>
    <property type="match status" value="1"/>
</dbReference>
<dbReference type="InterPro" id="IPR051735">
    <property type="entry name" value="CFEM_domain"/>
</dbReference>
<gene>
    <name evidence="19" type="ORF">KVT40_009110</name>
</gene>
<feature type="compositionally biased region" description="Low complexity" evidence="16">
    <location>
        <begin position="99"/>
        <end position="147"/>
    </location>
</feature>
<evidence type="ECO:0000313" key="20">
    <source>
        <dbReference type="Proteomes" id="UP000809789"/>
    </source>
</evidence>
<dbReference type="InterPro" id="IPR008427">
    <property type="entry name" value="Extracellular_membr_CFEM_dom"/>
</dbReference>
<evidence type="ECO:0000256" key="2">
    <source>
        <dbReference type="ARBA" id="ARBA00004613"/>
    </source>
</evidence>
<evidence type="ECO:0000256" key="4">
    <source>
        <dbReference type="ARBA" id="ARBA00022475"/>
    </source>
</evidence>
<dbReference type="PROSITE" id="PS52012">
    <property type="entry name" value="CFEM"/>
    <property type="match status" value="1"/>
</dbReference>
<keyword evidence="10" id="KW-0408">Iron</keyword>
<evidence type="ECO:0000256" key="13">
    <source>
        <dbReference type="ARBA" id="ARBA00023180"/>
    </source>
</evidence>
<dbReference type="OrthoDB" id="3065412at2759"/>
<dbReference type="GO" id="GO:0098552">
    <property type="term" value="C:side of membrane"/>
    <property type="evidence" value="ECO:0007669"/>
    <property type="project" value="UniProtKB-KW"/>
</dbReference>
<dbReference type="GO" id="GO:0005886">
    <property type="term" value="C:plasma membrane"/>
    <property type="evidence" value="ECO:0007669"/>
    <property type="project" value="UniProtKB-SubCell"/>
</dbReference>
<evidence type="ECO:0000256" key="16">
    <source>
        <dbReference type="SAM" id="MobiDB-lite"/>
    </source>
</evidence>
<protein>
    <recommendedName>
        <fullName evidence="18">CFEM domain-containing protein</fullName>
    </recommendedName>
</protein>
<comment type="caution">
    <text evidence="19">The sequence shown here is derived from an EMBL/GenBank/DDBJ whole genome shotgun (WGS) entry which is preliminary data.</text>
</comment>
<feature type="domain" description="CFEM" evidence="18">
    <location>
        <begin position="1"/>
        <end position="102"/>
    </location>
</feature>
<dbReference type="Proteomes" id="UP000809789">
    <property type="component" value="Unassembled WGS sequence"/>
</dbReference>
<feature type="disulfide bond" evidence="15">
    <location>
        <begin position="37"/>
        <end position="44"/>
    </location>
</feature>
<feature type="region of interest" description="Disordered" evidence="16">
    <location>
        <begin position="90"/>
        <end position="147"/>
    </location>
</feature>
<evidence type="ECO:0000256" key="12">
    <source>
        <dbReference type="ARBA" id="ARBA00023157"/>
    </source>
</evidence>
<keyword evidence="4" id="KW-1003">Cell membrane</keyword>
<evidence type="ECO:0000256" key="14">
    <source>
        <dbReference type="ARBA" id="ARBA00023288"/>
    </source>
</evidence>
<keyword evidence="9 17" id="KW-0732">Signal</keyword>
<feature type="disulfide bond" evidence="15">
    <location>
        <begin position="46"/>
        <end position="79"/>
    </location>
</feature>
<evidence type="ECO:0000256" key="15">
    <source>
        <dbReference type="PROSITE-ProRule" id="PRU01356"/>
    </source>
</evidence>
<evidence type="ECO:0000256" key="11">
    <source>
        <dbReference type="ARBA" id="ARBA00023136"/>
    </source>
</evidence>
<evidence type="ECO:0000256" key="10">
    <source>
        <dbReference type="ARBA" id="ARBA00023004"/>
    </source>
</evidence>
<comment type="similarity">
    <text evidence="3">Belongs to the RBT5 family.</text>
</comment>
<keyword evidence="13" id="KW-0325">Glycoprotein</keyword>
<evidence type="ECO:0000256" key="8">
    <source>
        <dbReference type="ARBA" id="ARBA00022723"/>
    </source>
</evidence>
<evidence type="ECO:0000256" key="3">
    <source>
        <dbReference type="ARBA" id="ARBA00010031"/>
    </source>
</evidence>
<organism evidence="19 20">
    <name type="scientific">Elsinoe batatas</name>
    <dbReference type="NCBI Taxonomy" id="2601811"/>
    <lineage>
        <taxon>Eukaryota</taxon>
        <taxon>Fungi</taxon>
        <taxon>Dikarya</taxon>
        <taxon>Ascomycota</taxon>
        <taxon>Pezizomycotina</taxon>
        <taxon>Dothideomycetes</taxon>
        <taxon>Dothideomycetidae</taxon>
        <taxon>Myriangiales</taxon>
        <taxon>Elsinoaceae</taxon>
        <taxon>Elsinoe</taxon>
    </lineage>
</organism>